<evidence type="ECO:0000259" key="1">
    <source>
        <dbReference type="PROSITE" id="PS51352"/>
    </source>
</evidence>
<accession>F3KQN4</accession>
<dbReference type="SUPFAM" id="SSF52833">
    <property type="entry name" value="Thioredoxin-like"/>
    <property type="match status" value="1"/>
</dbReference>
<reference evidence="2 3" key="1">
    <citation type="journal article" date="2011" name="EMBO J.">
        <title>Structural diversity of bacterial flagellar motors.</title>
        <authorList>
            <person name="Chen S."/>
            <person name="Beeby M."/>
            <person name="Murphy G.E."/>
            <person name="Leadbetter J.R."/>
            <person name="Hendrixson D.R."/>
            <person name="Briegel A."/>
            <person name="Li Z."/>
            <person name="Shi J."/>
            <person name="Tocheva E.I."/>
            <person name="Muller A."/>
            <person name="Dobro M.J."/>
            <person name="Jensen G.J."/>
        </authorList>
    </citation>
    <scope>NUCLEOTIDE SEQUENCE [LARGE SCALE GENOMIC DNA]</scope>
    <source>
        <strain evidence="2 3">ATCC 19624</strain>
    </source>
</reference>
<protein>
    <submittedName>
        <fullName evidence="2">Redoxin domain protein</fullName>
    </submittedName>
</protein>
<gene>
    <name evidence="2" type="ORF">HGR_03787</name>
</gene>
<keyword evidence="3" id="KW-1185">Reference proteome</keyword>
<dbReference type="InterPro" id="IPR050553">
    <property type="entry name" value="Thioredoxin_ResA/DsbE_sf"/>
</dbReference>
<feature type="domain" description="Thioredoxin" evidence="1">
    <location>
        <begin position="67"/>
        <end position="207"/>
    </location>
</feature>
<name>F3KQN4_9BURK</name>
<evidence type="ECO:0000313" key="2">
    <source>
        <dbReference type="EMBL" id="EGI77908.1"/>
    </source>
</evidence>
<dbReference type="eggNOG" id="COG0526">
    <property type="taxonomic scope" value="Bacteria"/>
</dbReference>
<dbReference type="Pfam" id="PF08534">
    <property type="entry name" value="Redoxin"/>
    <property type="match status" value="1"/>
</dbReference>
<dbReference type="CDD" id="cd02966">
    <property type="entry name" value="TlpA_like_family"/>
    <property type="match status" value="1"/>
</dbReference>
<dbReference type="InterPro" id="IPR013766">
    <property type="entry name" value="Thioredoxin_domain"/>
</dbReference>
<dbReference type="STRING" id="887062.HGR_03787"/>
<evidence type="ECO:0000313" key="3">
    <source>
        <dbReference type="Proteomes" id="UP000016368"/>
    </source>
</evidence>
<dbReference type="PANTHER" id="PTHR42852">
    <property type="entry name" value="THIOL:DISULFIDE INTERCHANGE PROTEIN DSBE"/>
    <property type="match status" value="1"/>
</dbReference>
<dbReference type="PANTHER" id="PTHR42852:SF18">
    <property type="entry name" value="CHROMOSOME UNDETERMINED SCAFFOLD_47, WHOLE GENOME SHOTGUN SEQUENCE"/>
    <property type="match status" value="1"/>
</dbReference>
<dbReference type="GO" id="GO:0016491">
    <property type="term" value="F:oxidoreductase activity"/>
    <property type="evidence" value="ECO:0007669"/>
    <property type="project" value="InterPro"/>
</dbReference>
<dbReference type="EMBL" id="AEGR01000040">
    <property type="protein sequence ID" value="EGI77908.1"/>
    <property type="molecule type" value="Genomic_DNA"/>
</dbReference>
<dbReference type="PROSITE" id="PS51352">
    <property type="entry name" value="THIOREDOXIN_2"/>
    <property type="match status" value="1"/>
</dbReference>
<sequence length="209" mass="22858">MGELSLPAMPLTTQITPRAIHLLLAMDTDTVTSPSSPASTARAWRNRALVVTLAALLAAAGWWLLRSSGFGAAPQTSFVLLDGSTENTSAWRGKVVLVNFWATSCTTCVAEMPKIISTYDKYHARGYETVAVAMSYDPPSYVVNFAQTRKMPFKVAFDNTGEAALAWGDVRLTPTTYLLNKQGEIVKRYVGEPDFAELHRLIEELLAQA</sequence>
<dbReference type="Gene3D" id="3.40.30.10">
    <property type="entry name" value="Glutaredoxin"/>
    <property type="match status" value="1"/>
</dbReference>
<dbReference type="Proteomes" id="UP000016368">
    <property type="component" value="Unassembled WGS sequence"/>
</dbReference>
<dbReference type="InterPro" id="IPR036249">
    <property type="entry name" value="Thioredoxin-like_sf"/>
</dbReference>
<proteinExistence type="predicted"/>
<dbReference type="AlphaFoldDB" id="F3KQN4"/>
<organism evidence="2 3">
    <name type="scientific">Hylemonella gracilis ATCC 19624</name>
    <dbReference type="NCBI Taxonomy" id="887062"/>
    <lineage>
        <taxon>Bacteria</taxon>
        <taxon>Pseudomonadati</taxon>
        <taxon>Pseudomonadota</taxon>
        <taxon>Betaproteobacteria</taxon>
        <taxon>Burkholderiales</taxon>
        <taxon>Comamonadaceae</taxon>
        <taxon>Hylemonella</taxon>
    </lineage>
</organism>
<dbReference type="InterPro" id="IPR013740">
    <property type="entry name" value="Redoxin"/>
</dbReference>
<comment type="caution">
    <text evidence="2">The sequence shown here is derived from an EMBL/GenBank/DDBJ whole genome shotgun (WGS) entry which is preliminary data.</text>
</comment>